<dbReference type="EMBL" id="CAXAMN010021596">
    <property type="protein sequence ID" value="CAK9061304.1"/>
    <property type="molecule type" value="Genomic_DNA"/>
</dbReference>
<gene>
    <name evidence="1" type="ORF">CCMP2556_LOCUS30149</name>
</gene>
<reference evidence="1 2" key="1">
    <citation type="submission" date="2024-02" db="EMBL/GenBank/DDBJ databases">
        <authorList>
            <person name="Chen Y."/>
            <person name="Shah S."/>
            <person name="Dougan E. K."/>
            <person name="Thang M."/>
            <person name="Chan C."/>
        </authorList>
    </citation>
    <scope>NUCLEOTIDE SEQUENCE [LARGE SCALE GENOMIC DNA]</scope>
</reference>
<organism evidence="1 2">
    <name type="scientific">Durusdinium trenchii</name>
    <dbReference type="NCBI Taxonomy" id="1381693"/>
    <lineage>
        <taxon>Eukaryota</taxon>
        <taxon>Sar</taxon>
        <taxon>Alveolata</taxon>
        <taxon>Dinophyceae</taxon>
        <taxon>Suessiales</taxon>
        <taxon>Symbiodiniaceae</taxon>
        <taxon>Durusdinium</taxon>
    </lineage>
</organism>
<proteinExistence type="predicted"/>
<accession>A0ABP0NCK5</accession>
<dbReference type="Gene3D" id="2.170.270.10">
    <property type="entry name" value="SET domain"/>
    <property type="match status" value="1"/>
</dbReference>
<comment type="caution">
    <text evidence="1">The sequence shown here is derived from an EMBL/GenBank/DDBJ whole genome shotgun (WGS) entry which is preliminary data.</text>
</comment>
<dbReference type="Proteomes" id="UP001642484">
    <property type="component" value="Unassembled WGS sequence"/>
</dbReference>
<keyword evidence="2" id="KW-1185">Reference proteome</keyword>
<name>A0ABP0NCK5_9DINO</name>
<evidence type="ECO:0000313" key="2">
    <source>
        <dbReference type="Proteomes" id="UP001642484"/>
    </source>
</evidence>
<dbReference type="InterPro" id="IPR046341">
    <property type="entry name" value="SET_dom_sf"/>
</dbReference>
<protein>
    <submittedName>
        <fullName evidence="1">Uncharacterized protein</fullName>
    </submittedName>
</protein>
<evidence type="ECO:0000313" key="1">
    <source>
        <dbReference type="EMBL" id="CAK9061304.1"/>
    </source>
</evidence>
<sequence length="365" mass="41198">MHQKKHHCLQFLSCLDQFIAARYAQPASTADATCSRPEAGEEVTISYLSDEELFEATMERRMRLRISKDFHCLCQRCSEHWDRSRGVRCRCGSLRFLAAEGSDLSPCDAGCAWPAVEVTKREELLVQLCRQQADADRATRLATAQSFAPAAHQLLPRHWATECLHKWLAEGCATKKEAKECEEKRLEFLQDAYEGAMRNTHTAWVMQSLAMWTLSSCGVLREDPPPSPDCWAAARESGALDLLEKAAQVFKELNGEEDKSLFRRNAWELPPPETVPSNWWEKKGSDDRLNVRTTPPEWIQSTTPPWTARAGHVALVDPETNAVFILGGEGPSGYMADMWKEAFSINLVNLYNMLELGFLQVTSAF</sequence>